<dbReference type="Proteomes" id="UP000463224">
    <property type="component" value="Unassembled WGS sequence"/>
</dbReference>
<keyword evidence="1" id="KW-0472">Membrane</keyword>
<protein>
    <recommendedName>
        <fullName evidence="3">Glycine zipper domain-containing protein</fullName>
    </recommendedName>
</protein>
<reference evidence="4 5" key="1">
    <citation type="submission" date="2019-12" db="EMBL/GenBank/DDBJ databases">
        <title>Nitratireductor arenosus sp. nov., Isolated from sea sand, Jeju island, South Korea.</title>
        <authorList>
            <person name="Kim W."/>
        </authorList>
    </citation>
    <scope>NUCLEOTIDE SEQUENCE [LARGE SCALE GENOMIC DNA]</scope>
    <source>
        <strain evidence="4 5">CAU 1489</strain>
    </source>
</reference>
<dbReference type="PROSITE" id="PS51257">
    <property type="entry name" value="PROKAR_LIPOPROTEIN"/>
    <property type="match status" value="1"/>
</dbReference>
<dbReference type="EMBL" id="WPHG01000001">
    <property type="protein sequence ID" value="MVA96174.1"/>
    <property type="molecule type" value="Genomic_DNA"/>
</dbReference>
<feature type="signal peptide" evidence="2">
    <location>
        <begin position="1"/>
        <end position="20"/>
    </location>
</feature>
<keyword evidence="1" id="KW-1133">Transmembrane helix</keyword>
<organism evidence="4 5">
    <name type="scientific">Nitratireductor arenosus</name>
    <dbReference type="NCBI Taxonomy" id="2682096"/>
    <lineage>
        <taxon>Bacteria</taxon>
        <taxon>Pseudomonadati</taxon>
        <taxon>Pseudomonadota</taxon>
        <taxon>Alphaproteobacteria</taxon>
        <taxon>Hyphomicrobiales</taxon>
        <taxon>Phyllobacteriaceae</taxon>
        <taxon>Nitratireductor</taxon>
    </lineage>
</organism>
<evidence type="ECO:0000259" key="3">
    <source>
        <dbReference type="Pfam" id="PF13488"/>
    </source>
</evidence>
<comment type="caution">
    <text evidence="4">The sequence shown here is derived from an EMBL/GenBank/DDBJ whole genome shotgun (WGS) entry which is preliminary data.</text>
</comment>
<evidence type="ECO:0000256" key="2">
    <source>
        <dbReference type="SAM" id="SignalP"/>
    </source>
</evidence>
<sequence length="85" mass="8418">MRKLLLVAAAVVTLAGCTTAERDATLGGAAGAAIGGLASGTASGAVIGGVVGAASGVLIGKATRRGWCVYRDRRGRLYEARCRGL</sequence>
<gene>
    <name evidence="4" type="ORF">GN330_02785</name>
</gene>
<keyword evidence="5" id="KW-1185">Reference proteome</keyword>
<proteinExistence type="predicted"/>
<accession>A0A844QC08</accession>
<dbReference type="RefSeq" id="WP_156711144.1">
    <property type="nucleotide sequence ID" value="NZ_WPHG01000001.1"/>
</dbReference>
<feature type="transmembrane region" description="Helical" evidence="1">
    <location>
        <begin position="30"/>
        <end position="59"/>
    </location>
</feature>
<evidence type="ECO:0000256" key="1">
    <source>
        <dbReference type="SAM" id="Phobius"/>
    </source>
</evidence>
<dbReference type="AlphaFoldDB" id="A0A844QC08"/>
<dbReference type="Pfam" id="PF13488">
    <property type="entry name" value="Gly-zipper_Omp"/>
    <property type="match status" value="1"/>
</dbReference>
<dbReference type="InterPro" id="IPR039567">
    <property type="entry name" value="Gly-zipper"/>
</dbReference>
<feature type="chain" id="PRO_5032422975" description="Glycine zipper domain-containing protein" evidence="2">
    <location>
        <begin position="21"/>
        <end position="85"/>
    </location>
</feature>
<keyword evidence="2" id="KW-0732">Signal</keyword>
<feature type="domain" description="Glycine zipper" evidence="3">
    <location>
        <begin position="24"/>
        <end position="63"/>
    </location>
</feature>
<evidence type="ECO:0000313" key="4">
    <source>
        <dbReference type="EMBL" id="MVA96174.1"/>
    </source>
</evidence>
<name>A0A844QC08_9HYPH</name>
<evidence type="ECO:0000313" key="5">
    <source>
        <dbReference type="Proteomes" id="UP000463224"/>
    </source>
</evidence>
<keyword evidence="1" id="KW-0812">Transmembrane</keyword>